<dbReference type="PROSITE" id="PS50846">
    <property type="entry name" value="HMA_2"/>
    <property type="match status" value="1"/>
</dbReference>
<accession>A0A978VL82</accession>
<comment type="caution">
    <text evidence="7">The sequence shown here is derived from an EMBL/GenBank/DDBJ whole genome shotgun (WGS) entry which is preliminary data.</text>
</comment>
<evidence type="ECO:0000313" key="7">
    <source>
        <dbReference type="EMBL" id="KAH7533851.1"/>
    </source>
</evidence>
<dbReference type="InterPro" id="IPR036163">
    <property type="entry name" value="HMA_dom_sf"/>
</dbReference>
<dbReference type="EMBL" id="JAEACU010000004">
    <property type="protein sequence ID" value="KAH7533851.1"/>
    <property type="molecule type" value="Genomic_DNA"/>
</dbReference>
<gene>
    <name evidence="7" type="ORF">FEM48_Zijuj04G0175600</name>
</gene>
<evidence type="ECO:0000256" key="3">
    <source>
        <dbReference type="ARBA" id="ARBA00023288"/>
    </source>
</evidence>
<dbReference type="GO" id="GO:0046872">
    <property type="term" value="F:metal ion binding"/>
    <property type="evidence" value="ECO:0007669"/>
    <property type="project" value="UniProtKB-KW"/>
</dbReference>
<dbReference type="CDD" id="cd00371">
    <property type="entry name" value="HMA"/>
    <property type="match status" value="1"/>
</dbReference>
<dbReference type="Pfam" id="PF00403">
    <property type="entry name" value="HMA"/>
    <property type="match status" value="1"/>
</dbReference>
<dbReference type="Proteomes" id="UP000813462">
    <property type="component" value="Unassembled WGS sequence"/>
</dbReference>
<comment type="similarity">
    <text evidence="5">Belongs to the HIPP family.</text>
</comment>
<dbReference type="Gene3D" id="3.30.70.100">
    <property type="match status" value="1"/>
</dbReference>
<dbReference type="PANTHER" id="PTHR45868">
    <property type="entry name" value="HEAVY METAL-ASSOCIATED ISOPRENYLATED PLANT PROTEIN 33-RELATED"/>
    <property type="match status" value="1"/>
</dbReference>
<evidence type="ECO:0000259" key="6">
    <source>
        <dbReference type="PROSITE" id="PS50846"/>
    </source>
</evidence>
<evidence type="ECO:0000256" key="5">
    <source>
        <dbReference type="ARBA" id="ARBA00024045"/>
    </source>
</evidence>
<evidence type="ECO:0000256" key="1">
    <source>
        <dbReference type="ARBA" id="ARBA00022481"/>
    </source>
</evidence>
<reference evidence="7" key="1">
    <citation type="journal article" date="2021" name="Front. Plant Sci.">
        <title>Chromosome-Scale Genome Assembly for Chinese Sour Jujube and Insights Into Its Genome Evolution and Domestication Signature.</title>
        <authorList>
            <person name="Shen L.-Y."/>
            <person name="Luo H."/>
            <person name="Wang X.-L."/>
            <person name="Wang X.-M."/>
            <person name="Qiu X.-J."/>
            <person name="Liu H."/>
            <person name="Zhou S.-S."/>
            <person name="Jia K.-H."/>
            <person name="Nie S."/>
            <person name="Bao Y.-T."/>
            <person name="Zhang R.-G."/>
            <person name="Yun Q.-Z."/>
            <person name="Chai Y.-H."/>
            <person name="Lu J.-Y."/>
            <person name="Li Y."/>
            <person name="Zhao S.-W."/>
            <person name="Mao J.-F."/>
            <person name="Jia S.-G."/>
            <person name="Mao Y.-M."/>
        </authorList>
    </citation>
    <scope>NUCLEOTIDE SEQUENCE</scope>
    <source>
        <strain evidence="7">AT0</strain>
        <tissue evidence="7">Leaf</tissue>
    </source>
</reference>
<evidence type="ECO:0000256" key="4">
    <source>
        <dbReference type="ARBA" id="ARBA00023289"/>
    </source>
</evidence>
<feature type="domain" description="HMA" evidence="6">
    <location>
        <begin position="54"/>
        <end position="118"/>
    </location>
</feature>
<name>A0A978VL82_ZIZJJ</name>
<keyword evidence="1" id="KW-0488">Methylation</keyword>
<dbReference type="PANTHER" id="PTHR45868:SF19">
    <property type="entry name" value="HEAVY METAL-ASSOCIATED ISOPRENYLATED PLANT PROTEIN 37"/>
    <property type="match status" value="1"/>
</dbReference>
<dbReference type="InterPro" id="IPR006121">
    <property type="entry name" value="HMA_dom"/>
</dbReference>
<keyword evidence="2" id="KW-0479">Metal-binding</keyword>
<evidence type="ECO:0000256" key="2">
    <source>
        <dbReference type="ARBA" id="ARBA00022723"/>
    </source>
</evidence>
<organism evidence="7 8">
    <name type="scientific">Ziziphus jujuba var. spinosa</name>
    <dbReference type="NCBI Taxonomy" id="714518"/>
    <lineage>
        <taxon>Eukaryota</taxon>
        <taxon>Viridiplantae</taxon>
        <taxon>Streptophyta</taxon>
        <taxon>Embryophyta</taxon>
        <taxon>Tracheophyta</taxon>
        <taxon>Spermatophyta</taxon>
        <taxon>Magnoliopsida</taxon>
        <taxon>eudicotyledons</taxon>
        <taxon>Gunneridae</taxon>
        <taxon>Pentapetalae</taxon>
        <taxon>rosids</taxon>
        <taxon>fabids</taxon>
        <taxon>Rosales</taxon>
        <taxon>Rhamnaceae</taxon>
        <taxon>Paliureae</taxon>
        <taxon>Ziziphus</taxon>
    </lineage>
</organism>
<evidence type="ECO:0000313" key="8">
    <source>
        <dbReference type="Proteomes" id="UP000813462"/>
    </source>
</evidence>
<keyword evidence="3" id="KW-0449">Lipoprotein</keyword>
<sequence>MTTTDFQFLKIEIRALQLDFTMSASNLYDYFCLLHKKNIVIIVGIFSFSHTNICYEYLCVSGMYVNMFACITIEKLLALDSGVYSVNIDAEKHQVTVTGSVDSTTLIKKLAKSGKHAEFWPPSSNQPGAKSNTGQITNQTKALFTDLNASRNQHFLPTIYGTEGNHGWEGSITDELFQQNFMNKAINEENKHLNGNGITIINGDKFEENTISMTGFTGHESGFIGLKHEISDLQDYSAGPHVNDYDYLPPMMKNNIHGYPFNENGNRDMEENSSSYYNMIMNGIENKVYMNQPQMNYASPMIPSNINSLFEY</sequence>
<dbReference type="SUPFAM" id="SSF55008">
    <property type="entry name" value="HMA, heavy metal-associated domain"/>
    <property type="match status" value="1"/>
</dbReference>
<proteinExistence type="inferred from homology"/>
<protein>
    <recommendedName>
        <fullName evidence="6">HMA domain-containing protein</fullName>
    </recommendedName>
</protein>
<dbReference type="AlphaFoldDB" id="A0A978VL82"/>
<keyword evidence="4" id="KW-0636">Prenylation</keyword>